<evidence type="ECO:0000313" key="1">
    <source>
        <dbReference type="EMBL" id="KAH7923629.1"/>
    </source>
</evidence>
<name>A0ACB8BEC7_9AGAM</name>
<dbReference type="EMBL" id="MU266447">
    <property type="protein sequence ID" value="KAH7923629.1"/>
    <property type="molecule type" value="Genomic_DNA"/>
</dbReference>
<accession>A0ACB8BEC7</accession>
<protein>
    <submittedName>
        <fullName evidence="1">Uncharacterized protein</fullName>
    </submittedName>
</protein>
<gene>
    <name evidence="1" type="ORF">BV22DRAFT_1196570</name>
</gene>
<dbReference type="Proteomes" id="UP000790709">
    <property type="component" value="Unassembled WGS sequence"/>
</dbReference>
<evidence type="ECO:0000313" key="2">
    <source>
        <dbReference type="Proteomes" id="UP000790709"/>
    </source>
</evidence>
<sequence>MKLLSLTTLLAATATAYASLQIGFPTNGASFRQGEKSHVQVVRPGAIEDCTEVGIVIDVVHCGKTCPKPGKHAGYALYKGPFKPTHQKIGGDYENFTVTFPESLKTGKALLTLTNKCRREGESQPSLEYTTAEIKITERVHAL</sequence>
<proteinExistence type="predicted"/>
<comment type="caution">
    <text evidence="1">The sequence shown here is derived from an EMBL/GenBank/DDBJ whole genome shotgun (WGS) entry which is preliminary data.</text>
</comment>
<organism evidence="1 2">
    <name type="scientific">Leucogyrophana mollusca</name>
    <dbReference type="NCBI Taxonomy" id="85980"/>
    <lineage>
        <taxon>Eukaryota</taxon>
        <taxon>Fungi</taxon>
        <taxon>Dikarya</taxon>
        <taxon>Basidiomycota</taxon>
        <taxon>Agaricomycotina</taxon>
        <taxon>Agaricomycetes</taxon>
        <taxon>Agaricomycetidae</taxon>
        <taxon>Boletales</taxon>
        <taxon>Boletales incertae sedis</taxon>
        <taxon>Leucogyrophana</taxon>
    </lineage>
</organism>
<reference evidence="1" key="1">
    <citation type="journal article" date="2021" name="New Phytol.">
        <title>Evolutionary innovations through gain and loss of genes in the ectomycorrhizal Boletales.</title>
        <authorList>
            <person name="Wu G."/>
            <person name="Miyauchi S."/>
            <person name="Morin E."/>
            <person name="Kuo A."/>
            <person name="Drula E."/>
            <person name="Varga T."/>
            <person name="Kohler A."/>
            <person name="Feng B."/>
            <person name="Cao Y."/>
            <person name="Lipzen A."/>
            <person name="Daum C."/>
            <person name="Hundley H."/>
            <person name="Pangilinan J."/>
            <person name="Johnson J."/>
            <person name="Barry K."/>
            <person name="LaButti K."/>
            <person name="Ng V."/>
            <person name="Ahrendt S."/>
            <person name="Min B."/>
            <person name="Choi I.G."/>
            <person name="Park H."/>
            <person name="Plett J.M."/>
            <person name="Magnuson J."/>
            <person name="Spatafora J.W."/>
            <person name="Nagy L.G."/>
            <person name="Henrissat B."/>
            <person name="Grigoriev I.V."/>
            <person name="Yang Z.L."/>
            <person name="Xu J."/>
            <person name="Martin F.M."/>
        </authorList>
    </citation>
    <scope>NUCLEOTIDE SEQUENCE</scope>
    <source>
        <strain evidence="1">KUC20120723A-06</strain>
    </source>
</reference>
<keyword evidence="2" id="KW-1185">Reference proteome</keyword>